<dbReference type="Gene3D" id="2.60.40.790">
    <property type="match status" value="1"/>
</dbReference>
<dbReference type="SUPFAM" id="SSF63748">
    <property type="entry name" value="Tudor/PWWP/MBT"/>
    <property type="match status" value="2"/>
</dbReference>
<keyword evidence="10" id="KW-0943">RNA-mediated gene silencing</keyword>
<evidence type="ECO:0000256" key="2">
    <source>
        <dbReference type="ARBA" id="ARBA00022473"/>
    </source>
</evidence>
<feature type="region of interest" description="Disordered" evidence="18">
    <location>
        <begin position="1037"/>
        <end position="1071"/>
    </location>
</feature>
<evidence type="ECO:0000256" key="15">
    <source>
        <dbReference type="ARBA" id="ARBA00068835"/>
    </source>
</evidence>
<dbReference type="InterPro" id="IPR007052">
    <property type="entry name" value="CS_dom"/>
</dbReference>
<dbReference type="InterPro" id="IPR008978">
    <property type="entry name" value="HSP20-like_chaperone"/>
</dbReference>
<dbReference type="InterPro" id="IPR027417">
    <property type="entry name" value="P-loop_NTPase"/>
</dbReference>
<comment type="function">
    <text evidence="13">Probable ATP-binding RNA helicase required during spermatogenesis to repress transposable elements and preventing their mobilization, which is essential for the germline integrity. Acts via the piRNA metabolic process, which mediates the repression of transposable elements during meiosis by forming complexes composed of piRNAs and Piwi proteins and governs the methylation and subsequent repression of transposons. Involved in the secondary piRNAs metabolic process. Acts via the PET complex, a multiprotein complex required during the secondary piRNAs metabolic process for the PIWIL2 slicing-triggered loading of PIWIL4 piRNAs.</text>
</comment>
<keyword evidence="5" id="KW-0221">Differentiation</keyword>
<reference evidence="20" key="1">
    <citation type="submission" date="2025-08" db="UniProtKB">
        <authorList>
            <consortium name="Ensembl"/>
        </authorList>
    </citation>
    <scope>IDENTIFICATION</scope>
</reference>
<evidence type="ECO:0000256" key="8">
    <source>
        <dbReference type="ARBA" id="ARBA00022840"/>
    </source>
</evidence>
<keyword evidence="3" id="KW-0677">Repeat</keyword>
<keyword evidence="4" id="KW-0547">Nucleotide-binding</keyword>
<comment type="catalytic activity">
    <reaction evidence="12">
        <text>ATP + H2O = ADP + phosphate + H(+)</text>
        <dbReference type="Rhea" id="RHEA:13065"/>
        <dbReference type="ChEBI" id="CHEBI:15377"/>
        <dbReference type="ChEBI" id="CHEBI:15378"/>
        <dbReference type="ChEBI" id="CHEBI:30616"/>
        <dbReference type="ChEBI" id="CHEBI:43474"/>
        <dbReference type="ChEBI" id="CHEBI:456216"/>
        <dbReference type="EC" id="3.6.4.13"/>
    </reaction>
</comment>
<dbReference type="EC" id="3.6.4.13" evidence="1"/>
<evidence type="ECO:0000256" key="5">
    <source>
        <dbReference type="ARBA" id="ARBA00022782"/>
    </source>
</evidence>
<evidence type="ECO:0000313" key="21">
    <source>
        <dbReference type="Proteomes" id="UP000694407"/>
    </source>
</evidence>
<dbReference type="FunFam" id="2.60.40.790:FF:000067">
    <property type="entry name" value="Tudor domain-containing 12"/>
    <property type="match status" value="1"/>
</dbReference>
<keyword evidence="9" id="KW-0744">Spermatogenesis</keyword>
<dbReference type="InterPro" id="IPR011545">
    <property type="entry name" value="DEAD/DEAH_box_helicase_dom"/>
</dbReference>
<dbReference type="GO" id="GO:0003676">
    <property type="term" value="F:nucleic acid binding"/>
    <property type="evidence" value="ECO:0007669"/>
    <property type="project" value="InterPro"/>
</dbReference>
<keyword evidence="6" id="KW-0378">Hydrolase</keyword>
<name>A0A8C5Z4S3_MARMA</name>
<dbReference type="PANTHER" id="PTHR22655:SF2">
    <property type="entry name" value="ATP-DEPENDENT RNA HELICASE TDRD12-RELATED"/>
    <property type="match status" value="1"/>
</dbReference>
<keyword evidence="2" id="KW-0217">Developmental protein</keyword>
<evidence type="ECO:0000313" key="20">
    <source>
        <dbReference type="Ensembl" id="ENSMMMP00000007972.1"/>
    </source>
</evidence>
<dbReference type="Pfam" id="PF00270">
    <property type="entry name" value="DEAD"/>
    <property type="match status" value="1"/>
</dbReference>
<dbReference type="PANTHER" id="PTHR22655">
    <property type="entry name" value="ATP-DEPENDENT RNA HELICASE TDRD12-RELATED"/>
    <property type="match status" value="1"/>
</dbReference>
<dbReference type="AlphaFoldDB" id="A0A8C5Z4S3"/>
<dbReference type="Ensembl" id="ENSMMMT00000009087.1">
    <property type="protein sequence ID" value="ENSMMMP00000007972.1"/>
    <property type="gene ID" value="ENSMMMG00000007074.1"/>
</dbReference>
<dbReference type="GO" id="GO:0016787">
    <property type="term" value="F:hydrolase activity"/>
    <property type="evidence" value="ECO:0007669"/>
    <property type="project" value="UniProtKB-KW"/>
</dbReference>
<dbReference type="Proteomes" id="UP000694407">
    <property type="component" value="Unplaced"/>
</dbReference>
<dbReference type="Gene3D" id="2.40.50.90">
    <property type="match status" value="2"/>
</dbReference>
<dbReference type="InterPro" id="IPR047390">
    <property type="entry name" value="Tudor_TDRD12_rpt1"/>
</dbReference>
<evidence type="ECO:0000256" key="16">
    <source>
        <dbReference type="ARBA" id="ARBA00076714"/>
    </source>
</evidence>
<keyword evidence="8" id="KW-0067">ATP-binding</keyword>
<evidence type="ECO:0000256" key="7">
    <source>
        <dbReference type="ARBA" id="ARBA00022806"/>
    </source>
</evidence>
<dbReference type="GO" id="GO:0007283">
    <property type="term" value="P:spermatogenesis"/>
    <property type="evidence" value="ECO:0007669"/>
    <property type="project" value="UniProtKB-KW"/>
</dbReference>
<keyword evidence="7" id="KW-0347">Helicase</keyword>
<dbReference type="GeneTree" id="ENSGT00420000029847"/>
<evidence type="ECO:0000256" key="9">
    <source>
        <dbReference type="ARBA" id="ARBA00022871"/>
    </source>
</evidence>
<dbReference type="FunFam" id="2.40.50.90:FF:000021">
    <property type="entry name" value="putative ATP-dependent RNA helicase TDRD12"/>
    <property type="match status" value="1"/>
</dbReference>
<evidence type="ECO:0000259" key="19">
    <source>
        <dbReference type="PROSITE" id="PS51203"/>
    </source>
</evidence>
<dbReference type="GO" id="GO:0003724">
    <property type="term" value="F:RNA helicase activity"/>
    <property type="evidence" value="ECO:0007669"/>
    <property type="project" value="UniProtKB-EC"/>
</dbReference>
<dbReference type="GO" id="GO:0051321">
    <property type="term" value="P:meiotic cell cycle"/>
    <property type="evidence" value="ECO:0007669"/>
    <property type="project" value="UniProtKB-KW"/>
</dbReference>
<evidence type="ECO:0000256" key="3">
    <source>
        <dbReference type="ARBA" id="ARBA00022737"/>
    </source>
</evidence>
<dbReference type="CDD" id="cd20435">
    <property type="entry name" value="Tudor_TDRD12_rpt2"/>
    <property type="match status" value="1"/>
</dbReference>
<dbReference type="FunFam" id="2.30.30.140:FF:000075">
    <property type="entry name" value="putative ATP-dependent RNA helicase TDRD12"/>
    <property type="match status" value="1"/>
</dbReference>
<dbReference type="FunFam" id="2.30.30.140:FF:000087">
    <property type="entry name" value="Putative ATP-dependent RNA helicase TDRD12"/>
    <property type="match status" value="1"/>
</dbReference>
<evidence type="ECO:0000256" key="12">
    <source>
        <dbReference type="ARBA" id="ARBA00047984"/>
    </source>
</evidence>
<dbReference type="Pfam" id="PF04969">
    <property type="entry name" value="CS"/>
    <property type="match status" value="1"/>
</dbReference>
<dbReference type="GO" id="GO:0005524">
    <property type="term" value="F:ATP binding"/>
    <property type="evidence" value="ECO:0007669"/>
    <property type="project" value="UniProtKB-KW"/>
</dbReference>
<keyword evidence="11" id="KW-0469">Meiosis</keyword>
<evidence type="ECO:0000256" key="6">
    <source>
        <dbReference type="ARBA" id="ARBA00022801"/>
    </source>
</evidence>
<dbReference type="SUPFAM" id="SSF49764">
    <property type="entry name" value="HSP20-like chaperones"/>
    <property type="match status" value="1"/>
</dbReference>
<evidence type="ECO:0000256" key="17">
    <source>
        <dbReference type="ARBA" id="ARBA00081458"/>
    </source>
</evidence>
<organism evidence="20 21">
    <name type="scientific">Marmota marmota marmota</name>
    <name type="common">Alpine marmot</name>
    <dbReference type="NCBI Taxonomy" id="9994"/>
    <lineage>
        <taxon>Eukaryota</taxon>
        <taxon>Metazoa</taxon>
        <taxon>Chordata</taxon>
        <taxon>Craniata</taxon>
        <taxon>Vertebrata</taxon>
        <taxon>Euteleostomi</taxon>
        <taxon>Mammalia</taxon>
        <taxon>Eutheria</taxon>
        <taxon>Euarchontoglires</taxon>
        <taxon>Glires</taxon>
        <taxon>Rodentia</taxon>
        <taxon>Sciuromorpha</taxon>
        <taxon>Sciuridae</taxon>
        <taxon>Xerinae</taxon>
        <taxon>Marmotini</taxon>
        <taxon>Marmota</taxon>
    </lineage>
</organism>
<dbReference type="Gene3D" id="2.30.30.140">
    <property type="match status" value="2"/>
</dbReference>
<evidence type="ECO:0000256" key="10">
    <source>
        <dbReference type="ARBA" id="ARBA00023158"/>
    </source>
</evidence>
<comment type="subunit">
    <text evidence="14">Component of a mRNP complex containing PIWIL2, TDRD1 and piRNAs. Component of the PET complex, at least composed of EXD1, PIWIL2, TDRD12 and piRNAs.</text>
</comment>
<dbReference type="FunFam" id="3.40.50.300:FF:001517">
    <property type="entry name" value="Putative ATP-dependent RNA helicase TDRD12"/>
    <property type="match status" value="1"/>
</dbReference>
<dbReference type="InterPro" id="IPR035437">
    <property type="entry name" value="SNase_OB-fold_sf"/>
</dbReference>
<evidence type="ECO:0000256" key="13">
    <source>
        <dbReference type="ARBA" id="ARBA00055914"/>
    </source>
</evidence>
<dbReference type="GO" id="GO:0031047">
    <property type="term" value="P:regulatory ncRNA-mediated gene silencing"/>
    <property type="evidence" value="ECO:0007669"/>
    <property type="project" value="UniProtKB-KW"/>
</dbReference>
<evidence type="ECO:0000256" key="4">
    <source>
        <dbReference type="ARBA" id="ARBA00022741"/>
    </source>
</evidence>
<evidence type="ECO:0000256" key="11">
    <source>
        <dbReference type="ARBA" id="ARBA00023254"/>
    </source>
</evidence>
<sequence length="1220" mass="138948">MLEVLVLKIEDPGCFWVIIKGCSPFLDHEVDYQKLNTAMNDFYNSMCQDIEIKPLILEEGQVCVVYCQELKCWCRAVIKSIISSADHYLAECFLVDFAKYIPVKSKNIRVAVESFMQLPYRAKKFRLYCTKPVTLHIDFCEDNAEIVPAKKWDSAAIQYFQNILKATTQVEAKLCAVEEDTFEVYLYVTIKNEKVCVNDDLVAKNFACYVSPTEKKNLDALEKPRLDIKSASFSSKLNPALTLWPMLLQGKDFQGMKNRTEKYNRDSMRDSPKKKSEKKQQCISLKDVNKCVESSACWPTKRGITIYADPDIPTASSLSQKPNEKPLRLAEKKEYYEKNGCVKLLQFLNPDPLRADGISDLQQLQKLKSGMQQPVMVLRNRIDPCLTIDTSPLSADLKKCMGLKHLNLDSESTKSSREKMVPISRPEALQRNKFPGPSHTESYSWPPIARGCDVVVISHCGNDPLLYLPPLLTILQTGGCYKSLPSRNGPLAVIVCPGWKKAQFIFELLGDYSMSSRPLHPVLLTIGLHKDEAKNMKLPRGCDVIVTTPHSLLRLLTYQSLLFLRLCHLVLDEVEVLFLEANEQMFAILDNFKKNVEVEERESAPHQIIAVGIHWSRHIEHLIREFMNDPYIVITAPEEAALCGNVQQVVHLCLECEKTSTLLQVLDFTPSQAQKTLIFTCSVAETEIVCKGSPAEQGDKKTKSVLLLTERNASHAVGVLRYLERADAKIPSELYEFTAGVLEAKEDKKARRPLCSYLKAFGFCKDKRICPDRHHINPEIDKPRKLSNQALPMFGYIKIIPFYISNATNYFGRIIDKHVDLYAILNAEMNEYFKDSSNKTTVKKVENFGLYGLEEKTLFYRVQVLEMSQKEDTWVLDNILIKFIDEGRTGLTTRNQLLHLPENFHTLPPQAVEFIVCRVKPADGEIEWNPKVTRYIHHKIIGKLHDAKVVLALGNTVWIDPMVHVTKLSNLKTSVIDYNVRAEILSMGMGIDNSEHIEQLKKLYKGAKMPTFEAHISQPQTPPLVENAACLQDTQQEDRNAEKGAGSELNSENLKPDTLSEDTGAASVSKSAQPHLKSFHPQVKWFQKEDVVILKIRIRNVKDYKCKYFRDRVIFSAWVGDKFYLADMELQANIRKDECKCVIKNEEPVITLAKEKRESWCNLLKQRNPNVAFDFDHWEEECEEDGPFSKIINSKNLSCKVAEVVENSDITSEDDGSESE</sequence>
<dbReference type="PROSITE" id="PS51203">
    <property type="entry name" value="CS"/>
    <property type="match status" value="1"/>
</dbReference>
<dbReference type="InterPro" id="IPR002999">
    <property type="entry name" value="Tudor"/>
</dbReference>
<feature type="domain" description="CS" evidence="19">
    <location>
        <begin position="1078"/>
        <end position="1164"/>
    </location>
</feature>
<dbReference type="GO" id="GO:0042078">
    <property type="term" value="P:germ-line stem cell division"/>
    <property type="evidence" value="ECO:0007669"/>
    <property type="project" value="TreeGrafter"/>
</dbReference>
<dbReference type="Pfam" id="PF00567">
    <property type="entry name" value="TUDOR"/>
    <property type="match status" value="2"/>
</dbReference>
<keyword evidence="21" id="KW-1185">Reference proteome</keyword>
<gene>
    <name evidence="20" type="primary">TDRD12</name>
</gene>
<dbReference type="SUPFAM" id="SSF52540">
    <property type="entry name" value="P-loop containing nucleoside triphosphate hydrolases"/>
    <property type="match status" value="1"/>
</dbReference>
<dbReference type="CDD" id="cd20434">
    <property type="entry name" value="Tudor_TDRD12_rpt1"/>
    <property type="match status" value="1"/>
</dbReference>
<accession>A0A8C5Z4S3</accession>
<proteinExistence type="predicted"/>
<evidence type="ECO:0000256" key="18">
    <source>
        <dbReference type="SAM" id="MobiDB-lite"/>
    </source>
</evidence>
<reference evidence="20" key="2">
    <citation type="submission" date="2025-09" db="UniProtKB">
        <authorList>
            <consortium name="Ensembl"/>
        </authorList>
    </citation>
    <scope>IDENTIFICATION</scope>
</reference>
<evidence type="ECO:0000256" key="14">
    <source>
        <dbReference type="ARBA" id="ARBA00062399"/>
    </source>
</evidence>
<protein>
    <recommendedName>
        <fullName evidence="15">Putative ATP-dependent RNA helicase TDRD12</fullName>
        <ecNumber evidence="1">3.6.4.13</ecNumber>
    </recommendedName>
    <alternativeName>
        <fullName evidence="17">ES cell-associated transcript 8 protein</fullName>
    </alternativeName>
    <alternativeName>
        <fullName evidence="16">Tudor domain-containing protein 12</fullName>
    </alternativeName>
</protein>
<evidence type="ECO:0000256" key="1">
    <source>
        <dbReference type="ARBA" id="ARBA00012552"/>
    </source>
</evidence>
<dbReference type="Gene3D" id="3.40.50.300">
    <property type="entry name" value="P-loop containing nucleotide triphosphate hydrolases"/>
    <property type="match status" value="1"/>
</dbReference>